<dbReference type="AlphaFoldDB" id="A0A367ZU98"/>
<dbReference type="Pfam" id="PF01408">
    <property type="entry name" value="GFO_IDH_MocA"/>
    <property type="match status" value="1"/>
</dbReference>
<dbReference type="Gene3D" id="3.40.50.720">
    <property type="entry name" value="NAD(P)-binding Rossmann-like Domain"/>
    <property type="match status" value="1"/>
</dbReference>
<dbReference type="Pfam" id="PF22725">
    <property type="entry name" value="GFO_IDH_MocA_C3"/>
    <property type="match status" value="1"/>
</dbReference>
<dbReference type="PANTHER" id="PTHR43377:SF1">
    <property type="entry name" value="BILIVERDIN REDUCTASE A"/>
    <property type="match status" value="1"/>
</dbReference>
<organism evidence="3 4">
    <name type="scientific">Candidatus Ozemobacter sibiricus</name>
    <dbReference type="NCBI Taxonomy" id="2268124"/>
    <lineage>
        <taxon>Bacteria</taxon>
        <taxon>Candidatus Ozemobacteria</taxon>
        <taxon>Candidatus Ozemobacterales</taxon>
        <taxon>Candidatus Ozemobacteraceae</taxon>
        <taxon>Candidatus Ozemobacter</taxon>
    </lineage>
</organism>
<dbReference type="Gene3D" id="3.30.360.10">
    <property type="entry name" value="Dihydrodipicolinate Reductase, domain 2"/>
    <property type="match status" value="1"/>
</dbReference>
<accession>A0A367ZU98</accession>
<dbReference type="InterPro" id="IPR055170">
    <property type="entry name" value="GFO_IDH_MocA-like_dom"/>
</dbReference>
<dbReference type="GO" id="GO:0000166">
    <property type="term" value="F:nucleotide binding"/>
    <property type="evidence" value="ECO:0007669"/>
    <property type="project" value="InterPro"/>
</dbReference>
<name>A0A367ZU98_9BACT</name>
<dbReference type="InterPro" id="IPR000683">
    <property type="entry name" value="Gfo/Idh/MocA-like_OxRdtase_N"/>
</dbReference>
<dbReference type="InterPro" id="IPR036291">
    <property type="entry name" value="NAD(P)-bd_dom_sf"/>
</dbReference>
<dbReference type="InterPro" id="IPR051450">
    <property type="entry name" value="Gfo/Idh/MocA_Oxidoreductases"/>
</dbReference>
<dbReference type="EMBL" id="QOQW01000002">
    <property type="protein sequence ID" value="RCK81289.1"/>
    <property type="molecule type" value="Genomic_DNA"/>
</dbReference>
<evidence type="ECO:0000259" key="2">
    <source>
        <dbReference type="Pfam" id="PF22725"/>
    </source>
</evidence>
<comment type="caution">
    <text evidence="3">The sequence shown here is derived from an EMBL/GenBank/DDBJ whole genome shotgun (WGS) entry which is preliminary data.</text>
</comment>
<feature type="domain" description="GFO/IDH/MocA-like oxidoreductase" evidence="2">
    <location>
        <begin position="154"/>
        <end position="223"/>
    </location>
</feature>
<evidence type="ECO:0000313" key="3">
    <source>
        <dbReference type="EMBL" id="RCK81289.1"/>
    </source>
</evidence>
<dbReference type="SUPFAM" id="SSF51735">
    <property type="entry name" value="NAD(P)-binding Rossmann-fold domains"/>
    <property type="match status" value="1"/>
</dbReference>
<dbReference type="PANTHER" id="PTHR43377">
    <property type="entry name" value="BILIVERDIN REDUCTASE A"/>
    <property type="match status" value="1"/>
</dbReference>
<evidence type="ECO:0000313" key="4">
    <source>
        <dbReference type="Proteomes" id="UP000252355"/>
    </source>
</evidence>
<dbReference type="Proteomes" id="UP000252355">
    <property type="component" value="Unassembled WGS sequence"/>
</dbReference>
<dbReference type="SUPFAM" id="SSF55347">
    <property type="entry name" value="Glyceraldehyde-3-phosphate dehydrogenase-like, C-terminal domain"/>
    <property type="match status" value="1"/>
</dbReference>
<reference evidence="3 4" key="1">
    <citation type="submission" date="2018-05" db="EMBL/GenBank/DDBJ databases">
        <title>A metagenomic window into the 2 km-deep terrestrial subsurface aquifer revealed taxonomically and functionally diverse microbial community comprising novel uncultured bacterial lineages.</title>
        <authorList>
            <person name="Kadnikov V.V."/>
            <person name="Mardanov A.V."/>
            <person name="Beletsky A.V."/>
            <person name="Banks D."/>
            <person name="Pimenov N.V."/>
            <person name="Frank Y.A."/>
            <person name="Karnachuk O.V."/>
            <person name="Ravin N.V."/>
        </authorList>
    </citation>
    <scope>NUCLEOTIDE SEQUENCE [LARGE SCALE GENOMIC DNA]</scope>
    <source>
        <strain evidence="3">BY5</strain>
    </source>
</reference>
<gene>
    <name evidence="3" type="ORF">OZSIB_2158</name>
</gene>
<sequence length="313" mass="35086">MSSNAVRVGVIGTGHLGKHHARILASMPEARLVGVVDTREAVAREIGETYKVPAFTDYKALEGMVDAVTVVVPTVLHHEVARFFLERNVHTFIEKPITKTLEEATDLLQVANHKQLTLQVGHVERFNAAMIKLQSLCEAPRFIECQRMGPFSNRIQDVGVVQDLMIHDIDIVLSLVHSPIQRIDAVGIPVLSNNEDIANAHIVFENGCIANLTASRVSEEKIRKLRIFEMDKYLSLDYANQAITMARKSSLEPKILKEDLAVEKVEPLRLELEHFIQCIREQKKPLVTIEDGKNALEVALEILALIKASWKNL</sequence>
<feature type="domain" description="Gfo/Idh/MocA-like oxidoreductase N-terminal" evidence="1">
    <location>
        <begin position="6"/>
        <end position="122"/>
    </location>
</feature>
<evidence type="ECO:0000259" key="1">
    <source>
        <dbReference type="Pfam" id="PF01408"/>
    </source>
</evidence>
<proteinExistence type="predicted"/>
<protein>
    <submittedName>
        <fullName evidence="3">Oxidoreductase, Gfo/Idh/MocA family</fullName>
    </submittedName>
</protein>